<dbReference type="KEGG" id="mkn:MKAN_00915"/>
<proteinExistence type="predicted"/>
<evidence type="ECO:0000313" key="1">
    <source>
        <dbReference type="EMBL" id="AGZ53914.1"/>
    </source>
</evidence>
<name>U5WXQ1_MYCKA</name>
<dbReference type="InterPro" id="IPR019812">
    <property type="entry name" value="Hydgase_assmbl_chp_CS"/>
</dbReference>
<dbReference type="PROSITE" id="PS01097">
    <property type="entry name" value="HUPF_HYPC"/>
    <property type="match status" value="1"/>
</dbReference>
<dbReference type="Proteomes" id="UP000017786">
    <property type="component" value="Chromosome"/>
</dbReference>
<evidence type="ECO:0000313" key="2">
    <source>
        <dbReference type="Proteomes" id="UP000017786"/>
    </source>
</evidence>
<sequence length="55" mass="5525">MCVAVPGRVRGQVAGWAEPRAVAAGWLASPNTHSAVETSSLHGIGSAATASVLRL</sequence>
<protein>
    <submittedName>
        <fullName evidence="1">Uncharacterized protein</fullName>
    </submittedName>
</protein>
<dbReference type="HOGENOM" id="CLU_3027440_0_0_11"/>
<organism evidence="1 2">
    <name type="scientific">Mycobacterium kansasii ATCC 12478</name>
    <dbReference type="NCBI Taxonomy" id="557599"/>
    <lineage>
        <taxon>Bacteria</taxon>
        <taxon>Bacillati</taxon>
        <taxon>Actinomycetota</taxon>
        <taxon>Actinomycetes</taxon>
        <taxon>Mycobacteriales</taxon>
        <taxon>Mycobacteriaceae</taxon>
        <taxon>Mycobacterium</taxon>
    </lineage>
</organism>
<reference evidence="1 2" key="1">
    <citation type="submission" date="2013-10" db="EMBL/GenBank/DDBJ databases">
        <title>Genome sequence of Mycobacterium kansasii.</title>
        <authorList>
            <consortium name="McGill University Mycobacterium genome consortium"/>
            <person name="Veyrier F.J."/>
            <person name="Behr M.A."/>
        </authorList>
    </citation>
    <scope>NUCLEOTIDE SEQUENCE [LARGE SCALE GENOMIC DNA]</scope>
    <source>
        <strain evidence="1 2">ATCC 12478</strain>
    </source>
</reference>
<gene>
    <name evidence="1" type="ORF">MKAN_00915</name>
</gene>
<dbReference type="EMBL" id="CP006835">
    <property type="protein sequence ID" value="AGZ53914.1"/>
    <property type="molecule type" value="Genomic_DNA"/>
</dbReference>
<accession>U5WXQ1</accession>
<dbReference type="AlphaFoldDB" id="U5WXQ1"/>